<dbReference type="InterPro" id="IPR046357">
    <property type="entry name" value="PPIase_dom_sf"/>
</dbReference>
<dbReference type="SUPFAM" id="SSF54534">
    <property type="entry name" value="FKBP-like"/>
    <property type="match status" value="1"/>
</dbReference>
<keyword evidence="2" id="KW-1003">Cell membrane</keyword>
<evidence type="ECO:0000256" key="4">
    <source>
        <dbReference type="ARBA" id="ARBA00023186"/>
    </source>
</evidence>
<evidence type="ECO:0000256" key="5">
    <source>
        <dbReference type="SAM" id="Phobius"/>
    </source>
</evidence>
<evidence type="ECO:0000256" key="1">
    <source>
        <dbReference type="ARBA" id="ARBA00004236"/>
    </source>
</evidence>
<dbReference type="GO" id="GO:0005886">
    <property type="term" value="C:plasma membrane"/>
    <property type="evidence" value="ECO:0007669"/>
    <property type="project" value="UniProtKB-SubCell"/>
</dbReference>
<dbReference type="InterPro" id="IPR052029">
    <property type="entry name" value="PpiD_chaperone"/>
</dbReference>
<dbReference type="RefSeq" id="WP_039420132.1">
    <property type="nucleotide sequence ID" value="NZ_JRAI01000011.1"/>
</dbReference>
<dbReference type="Gene3D" id="1.10.4030.10">
    <property type="entry name" value="Porin chaperone SurA, peptide-binding domain"/>
    <property type="match status" value="2"/>
</dbReference>
<keyword evidence="4" id="KW-0143">Chaperone</keyword>
<keyword evidence="5" id="KW-0812">Transmembrane</keyword>
<evidence type="ECO:0000313" key="6">
    <source>
        <dbReference type="EMBL" id="KGN87560.1"/>
    </source>
</evidence>
<dbReference type="AlphaFoldDB" id="A0A0A2FBX6"/>
<gene>
    <name evidence="6" type="ORF">HR08_01905</name>
</gene>
<dbReference type="Gene3D" id="3.10.50.40">
    <property type="match status" value="2"/>
</dbReference>
<dbReference type="PANTHER" id="PTHR47529">
    <property type="entry name" value="PEPTIDYL-PROLYL CIS-TRANS ISOMERASE D"/>
    <property type="match status" value="1"/>
</dbReference>
<dbReference type="EMBL" id="JRAI01000011">
    <property type="protein sequence ID" value="KGN87560.1"/>
    <property type="molecule type" value="Genomic_DNA"/>
</dbReference>
<comment type="caution">
    <text evidence="6">The sequence shown here is derived from an EMBL/GenBank/DDBJ whole genome shotgun (WGS) entry which is preliminary data.</text>
</comment>
<evidence type="ECO:0000313" key="7">
    <source>
        <dbReference type="Proteomes" id="UP000030130"/>
    </source>
</evidence>
<proteinExistence type="predicted"/>
<dbReference type="OrthoDB" id="9812372at2"/>
<evidence type="ECO:0000256" key="2">
    <source>
        <dbReference type="ARBA" id="ARBA00022475"/>
    </source>
</evidence>
<keyword evidence="5" id="KW-1133">Transmembrane helix</keyword>
<evidence type="ECO:0000256" key="3">
    <source>
        <dbReference type="ARBA" id="ARBA00023136"/>
    </source>
</evidence>
<dbReference type="Proteomes" id="UP000030130">
    <property type="component" value="Unassembled WGS sequence"/>
</dbReference>
<dbReference type="Pfam" id="PF13616">
    <property type="entry name" value="Rotamase_3"/>
    <property type="match status" value="1"/>
</dbReference>
<comment type="subcellular location">
    <subcellularLocation>
        <location evidence="1">Cell membrane</location>
    </subcellularLocation>
</comment>
<organism evidence="6 7">
    <name type="scientific">Porphyromonas gulae</name>
    <dbReference type="NCBI Taxonomy" id="111105"/>
    <lineage>
        <taxon>Bacteria</taxon>
        <taxon>Pseudomonadati</taxon>
        <taxon>Bacteroidota</taxon>
        <taxon>Bacteroidia</taxon>
        <taxon>Bacteroidales</taxon>
        <taxon>Porphyromonadaceae</taxon>
        <taxon>Porphyromonas</taxon>
    </lineage>
</organism>
<reference evidence="6 7" key="1">
    <citation type="submission" date="2014-08" db="EMBL/GenBank/DDBJ databases">
        <title>Porphyromonas gulae strain:COT-052_OH1451 Genome sequencing.</title>
        <authorList>
            <person name="Wallis C."/>
            <person name="Deusch O."/>
            <person name="O'Flynn C."/>
            <person name="Davis I."/>
            <person name="Jospin G."/>
            <person name="Darling A.E."/>
            <person name="Coil D.A."/>
            <person name="Alexiev A."/>
            <person name="Horsfall A."/>
            <person name="Kirkwood N."/>
            <person name="Harris S."/>
            <person name="Eisen J.A."/>
        </authorList>
    </citation>
    <scope>NUCLEOTIDE SEQUENCE [LARGE SCALE GENOMIC DNA]</scope>
    <source>
        <strain evidence="7">COT-052 OH1451</strain>
    </source>
</reference>
<dbReference type="STRING" id="111105.HR09_03515"/>
<keyword evidence="3 5" id="KW-0472">Membrane</keyword>
<dbReference type="SUPFAM" id="SSF109998">
    <property type="entry name" value="Triger factor/SurA peptide-binding domain-like"/>
    <property type="match status" value="1"/>
</dbReference>
<feature type="transmembrane region" description="Helical" evidence="5">
    <location>
        <begin position="12"/>
        <end position="31"/>
    </location>
</feature>
<accession>A0A0A2FBX6</accession>
<dbReference type="Pfam" id="PF13623">
    <property type="entry name" value="SurA_N_2"/>
    <property type="match status" value="1"/>
</dbReference>
<dbReference type="eggNOG" id="COG0760">
    <property type="taxonomic scope" value="Bacteria"/>
</dbReference>
<keyword evidence="6" id="KW-0413">Isomerase</keyword>
<name>A0A0A2FBX6_9PORP</name>
<dbReference type="GO" id="GO:0003755">
    <property type="term" value="F:peptidyl-prolyl cis-trans isomerase activity"/>
    <property type="evidence" value="ECO:0007669"/>
    <property type="project" value="InterPro"/>
</dbReference>
<dbReference type="PANTHER" id="PTHR47529:SF1">
    <property type="entry name" value="PERIPLASMIC CHAPERONE PPID"/>
    <property type="match status" value="1"/>
</dbReference>
<protein>
    <submittedName>
        <fullName evidence="6">Peptidylprolyl isomerase</fullName>
    </submittedName>
</protein>
<sequence>MATLEKIRGKAGLLIVVVGLALFAFIIGDFLRSGSTFFRQSQEVVLDINGEKIKIYDYQQRLKVMEKRAERNGTKITDEQRASLNNQLAQQYVQDYVLQQQAEKLGLTVSPEELLALIIGDGVQPSMFAQQFFSQFGINSSDKAAVNDFLNQISEKQIKTLPADQQGYLYEIQSEWQNVEKQIADTRMQEKLGALLTRSYAINDIDAKYEAGVPSREIAVAQAPISVLGDTSIRATDEEIKKYYNEHKEFFVQKYPSTIVQYISSQVVPSAQDMANAEVEMQKVRTEMQQQSDMEALARNYSDKFVSPSFLTSAELDRMNLGANITEFIKTTTPGEVNVPMLENNHYSLVKLVAKKSGFESLNMAVIALDSANLSKADSLCDALNAGGDFAAAARTFSADPSSREVGGVLTFPNQFTQMPDSAITEAMAQQLRLDTLFSVPVNRVIKMNQDKFVFLAKAFNPKPAVEKYRIAYIGVDANFSDETYNKKFAELNEMLNSGNPFSKLAEQARSKGLSIEENAEVTVFSDHVGNIPSSREIVSWALKAEKDEVNEKIFRCGTDYLVIAAVKEQIPSGYRPMDKIKEQIANQLRVEKQGEKLVADLKAKKLDNLEAYASAMNTKIDTLVGVSYAPRGGEAAELAGYSMSTPLTKLSEPFAARNYVMVVKPLTQNEKAAGQSVEAQVAQKRRALGQQTAYRAFRKMLDQVPVTDNRARFY</sequence>
<dbReference type="InterPro" id="IPR027304">
    <property type="entry name" value="Trigger_fact/SurA_dom_sf"/>
</dbReference>